<name>A0ACC2XG62_9TREE</name>
<gene>
    <name evidence="1" type="ORF">QFC22_001667</name>
</gene>
<sequence length="2249" mass="246821">MVQMKPPTSSSKEHQVNTKNVDLVEKIPSQDIPSVDTSTSSISFHTSSDASSSGVMISSPSVSSLQYVSPSESIEATSPDPLKVKVVGPYFPFDVRDAATPDRIVSFAEFNYHLKSGKITNYSGTIDEQQARNYFRGATDNEEDTPIQSAAQIQEEMDAGKGDVLIFGSQDREAMFVQDPRFNRPDSSNISASASGERLSDDAQPYPPWSEGHQPVSPFSTSNTLPVIGTTIPRPSVGSVESVLEIPSQVDVAGEPHQEPDDTQKIMREMESVMNDEERSQWHYSQQFKQVLPVGFEVNYLSDRPIADADALRSMMRPYIQGQQGSASQQVPVQFSQTQAPTQTTRDFLEARHHARVANNRFEDHNRTRGFRDRFEHRDNGGAKIVDITDQERNAQTGVTTSGASSIPGLAKGLPKRPSKPKNKAAKIMALRNTKPSRSNAPVPVRNRVPSTKQHDSNLSSSSVTKVPTPSSGEQVKSQTIPSLLLFHSPVCEERTVQTTYGRNSGKAKPTELALTIDSDSQSTNQSTIEEVETYTEDDQSDEVTDADDEDPRTFGTDSFDSLQSSPEYDVASQIQQHENAILERLYAILWDFRNSINYDCVLRLHNVDGVVPVNHHLPVGSSMNNAALTNKFKDVMGIAREIWGNRQEALTQSLRLLRSNEFVSKVEDLFEDETVTVELLKLIQHHLTETHQSRDNHYKRQAFSDAIEDDRDKHDYSFKADLATDGPSAKIQNTSMPHKVFDQTQSDAVNVASTNHSSNGIASNANVQKPSDLDDSWMEPTPAFVPVAKKKKNKGKKNKSAGTGSNVPASAGYFGTYKENATNTGRTNDSGSLKASLSMVSQADTELSSAEPIVRSAFATTNIFDQLKRTDLEEGQSPSPETSHEQGLVKLPGTTTQMKLTNVPNLTASPDRKMDQERPVGDDSLWVDAALAESWADTEVTSALSPVHEAQSTDVPLASSFEPASTVEPEMPTPTLQVASTGTASGQGAVPKRRLFFKPRWGNANQHGQRKPFHTANTEITSNNAQGSVDDKTATTETSAAHQTRTNTLGRPRLSYRDMHDGATIELHPIKVFVAGVPYYDETVVPWQNIRSFIISHFKKFGNVVKVKAVRDTNSTGGHVNAFIMYSNREDADKVIEDSQSRIITVPAIPNSYDLRNEPLKILAKEDIDGQPFMDVRVRLEKAQGIRRIYFHITGMRPEEAGKTGLNTLPRWLTPLPEAITFESYLDPFGTDTYGREKFRLRKRLRIESPPYEQEVYKRRNQVFYPGDEPITVHLDPKDSEEVSIRRLCAVFGELEELRPWTPRGKDGYEAVFYDRECAIRALNQLRMIPGVSAFWSHEKQVPKPSLQVSSLLPPTSGTVGMSAAAPSDVAIQIKDSPEATVPNNFQEEWPVLPVSNNKKKCVELPAPGSPPPLAPPGLLEFPPVGVDRCSEAQKTAQPAFKSTSVLGTVADGLNDKTDRSCIASDVPAATNNKKDPVFQQGKIASEPLTTAIGPVSNNAGKIGQVAEEHAHLNDQGPGADCLVRGQSTSDNMSLPAAQGISVVTSTSPLMPNVRLSPAPSADERMTILVEGLSKDESEDAIKARFKAYGRLVNTNYKQGPKSRCSMSLSYNSVHSARQAAEAENGKMVHGRKQTVKLIQAGRTSKQKKKLRARPILSILPVQAAPDAIAIHTERVDSVSTSTAVQEDCFIAKVSVDVPPGEDLLRVDTSPSPASMGRKRAFSDPGDVKRPSTASTEFPEEDPGTLLANNYQDLQFGDFPRHPHQDDQASHTPPLIQSTYVSTQIPEGYMPVHHSVDNGIGYHGYGYPMYVQPGMLPYHAYPHGMEFESLPLRAAWGGSLESQSLENVLTPAAGSNIHDGIRDVVRREERTSYPAINTLPSNGLNPVKFTQTEYGLMPIYDPQELSRYRKEHGLVSDDGSSRTEPSREPPLALLPLSSGGHSPTHASFQFSPAEELGNQSAEVNETQTFQSHYGDLPVRQPYANPGLPPVMVSAYSASSMFAIDTSMGLSASVHRAPMQLQSQYQHQPKDQSLNQRQPDYSTSSYQSPLTDHNGPPRRAHLQHYSQDTPVNVHTISQPAVYVPQELMMINVPHHMHGFSPNMQPFTFNASPKHLQSSPSSIMNLEKMHSPSSANYASSHSVFPHQTSNVGQRANPREPRTRSQNNQGSAHTPMRPTGQLTSVRGYRQPPIPLPMQSTAFEAYEASRGSGAPPVSFGNGRGRGKGPGAGRKPGFAARGPRLPLPGVYPI</sequence>
<accession>A0ACC2XG62</accession>
<proteinExistence type="predicted"/>
<reference evidence="1" key="1">
    <citation type="submission" date="2023-04" db="EMBL/GenBank/DDBJ databases">
        <title>Draft Genome sequencing of Naganishia species isolated from polar environments using Oxford Nanopore Technology.</title>
        <authorList>
            <person name="Leo P."/>
            <person name="Venkateswaran K."/>
        </authorList>
    </citation>
    <scope>NUCLEOTIDE SEQUENCE</scope>
    <source>
        <strain evidence="1">MNA-CCFEE 5425</strain>
    </source>
</reference>
<comment type="caution">
    <text evidence="1">The sequence shown here is derived from an EMBL/GenBank/DDBJ whole genome shotgun (WGS) entry which is preliminary data.</text>
</comment>
<dbReference type="EMBL" id="JASBWU010000004">
    <property type="protein sequence ID" value="KAJ9122247.1"/>
    <property type="molecule type" value="Genomic_DNA"/>
</dbReference>
<evidence type="ECO:0000313" key="1">
    <source>
        <dbReference type="EMBL" id="KAJ9122247.1"/>
    </source>
</evidence>
<protein>
    <submittedName>
        <fullName evidence="1">Uncharacterized protein</fullName>
    </submittedName>
</protein>
<dbReference type="Proteomes" id="UP001243375">
    <property type="component" value="Unassembled WGS sequence"/>
</dbReference>
<organism evidence="1 2">
    <name type="scientific">Naganishia vaughanmartiniae</name>
    <dbReference type="NCBI Taxonomy" id="1424756"/>
    <lineage>
        <taxon>Eukaryota</taxon>
        <taxon>Fungi</taxon>
        <taxon>Dikarya</taxon>
        <taxon>Basidiomycota</taxon>
        <taxon>Agaricomycotina</taxon>
        <taxon>Tremellomycetes</taxon>
        <taxon>Filobasidiales</taxon>
        <taxon>Filobasidiaceae</taxon>
        <taxon>Naganishia</taxon>
    </lineage>
</organism>
<evidence type="ECO:0000313" key="2">
    <source>
        <dbReference type="Proteomes" id="UP001243375"/>
    </source>
</evidence>
<keyword evidence="2" id="KW-1185">Reference proteome</keyword>